<dbReference type="STRING" id="1921549.GCA_900128825_00177"/>
<evidence type="ECO:0000256" key="6">
    <source>
        <dbReference type="ARBA" id="ARBA00023004"/>
    </source>
</evidence>
<evidence type="ECO:0000256" key="1">
    <source>
        <dbReference type="ARBA" id="ARBA00022485"/>
    </source>
</evidence>
<dbReference type="NCBIfam" id="TIGR00510">
    <property type="entry name" value="lipA"/>
    <property type="match status" value="1"/>
</dbReference>
<dbReference type="NCBIfam" id="NF004019">
    <property type="entry name" value="PRK05481.1"/>
    <property type="match status" value="1"/>
</dbReference>
<dbReference type="HAMAP" id="MF_00206">
    <property type="entry name" value="Lipoyl_synth"/>
    <property type="match status" value="1"/>
</dbReference>
<comment type="subcellular location">
    <subcellularLocation>
        <location evidence="9">Cytoplasm</location>
    </subcellularLocation>
</comment>
<dbReference type="UniPathway" id="UPA00538">
    <property type="reaction ID" value="UER00593"/>
</dbReference>
<dbReference type="SFLD" id="SFLDS00029">
    <property type="entry name" value="Radical_SAM"/>
    <property type="match status" value="1"/>
</dbReference>
<dbReference type="NCBIfam" id="NF009544">
    <property type="entry name" value="PRK12928.1"/>
    <property type="match status" value="1"/>
</dbReference>
<dbReference type="FunFam" id="3.20.20.70:FF:000040">
    <property type="entry name" value="Lipoyl synthase"/>
    <property type="match status" value="1"/>
</dbReference>
<dbReference type="Pfam" id="PF04055">
    <property type="entry name" value="Radical_SAM"/>
    <property type="match status" value="1"/>
</dbReference>
<reference evidence="12" key="1">
    <citation type="submission" date="2018-09" db="EMBL/GenBank/DDBJ databases">
        <authorList>
            <person name="Manzano-Marin A."/>
            <person name="Manzano-Marin A."/>
        </authorList>
    </citation>
    <scope>NUCLEOTIDE SEQUENCE [LARGE SCALE GENOMIC DNA]</scope>
    <source>
        <strain evidence="12">BuCistrobi</strain>
    </source>
</reference>
<feature type="binding site" evidence="9">
    <location>
        <position position="306"/>
    </location>
    <ligand>
        <name>[4Fe-4S] cluster</name>
        <dbReference type="ChEBI" id="CHEBI:49883"/>
        <label>1</label>
    </ligand>
</feature>
<dbReference type="InterPro" id="IPR007197">
    <property type="entry name" value="rSAM"/>
</dbReference>
<comment type="function">
    <text evidence="9">Catalyzes the radical-mediated insertion of two sulfur atoms into the C-6 and C-8 positions of the octanoyl moiety bound to the lipoyl domains of lipoate-dependent enzymes, thereby converting the octanoylated domains into lipoylated derivatives.</text>
</comment>
<dbReference type="InterPro" id="IPR031691">
    <property type="entry name" value="LIAS_N"/>
</dbReference>
<gene>
    <name evidence="9 11" type="primary">lipA</name>
    <name evidence="11" type="ORF">BUCINSTRO3249_0178</name>
</gene>
<sequence>MVYKKKYTKFNKTEDIDVHTISKILPSNVTQSILKKPNWLKIRLPSNFNKINKVKEILKKNTLHSVCEEAQCPNLPECFNQGTATFMILGDICTRKCPFCAVKKGRALALDTEEPKKIFNTAVQLNLKYIVLTSVSRDDLKDGGAQHFSNCIYEIRKKKDIKIEILVPDFRKKEKVALDVINKYPPDIFNHNIENVPRLYSIVRPGANYNNSLNLLYKFKNMCPKIPTKSGLMLGLGESKQEVIDVLKDLKSVGVSVITIGQYMQPSQNHLSVQKYVTPKEFVILKDIALSLGFDKVFCGPLVRSSYHAHKQYLLH</sequence>
<dbReference type="InterPro" id="IPR058240">
    <property type="entry name" value="rSAM_sf"/>
</dbReference>
<protein>
    <recommendedName>
        <fullName evidence="9">Lipoyl synthase</fullName>
        <ecNumber evidence="9">2.8.1.8</ecNumber>
    </recommendedName>
    <alternativeName>
        <fullName evidence="9">Lip-syn</fullName>
        <shortName evidence="9">LS</shortName>
    </alternativeName>
    <alternativeName>
        <fullName evidence="9">Lipoate synthase</fullName>
    </alternativeName>
    <alternativeName>
        <fullName evidence="9">Lipoic acid synthase</fullName>
    </alternativeName>
    <alternativeName>
        <fullName evidence="9">Sulfur insertion protein LipA</fullName>
    </alternativeName>
</protein>
<dbReference type="GO" id="GO:0009249">
    <property type="term" value="P:protein lipoylation"/>
    <property type="evidence" value="ECO:0007669"/>
    <property type="project" value="UniProtKB-UniRule"/>
</dbReference>
<organism evidence="11 12">
    <name type="scientific">Buchnera aphidicola</name>
    <name type="common">Cinara strobi</name>
    <dbReference type="NCBI Taxonomy" id="1921549"/>
    <lineage>
        <taxon>Bacteria</taxon>
        <taxon>Pseudomonadati</taxon>
        <taxon>Pseudomonadota</taxon>
        <taxon>Gammaproteobacteria</taxon>
        <taxon>Enterobacterales</taxon>
        <taxon>Erwiniaceae</taxon>
        <taxon>Buchnera</taxon>
    </lineage>
</organism>
<keyword evidence="5 9" id="KW-0479">Metal-binding</keyword>
<keyword evidence="3 9" id="KW-0808">Transferase</keyword>
<evidence type="ECO:0000256" key="2">
    <source>
        <dbReference type="ARBA" id="ARBA00022490"/>
    </source>
</evidence>
<dbReference type="EC" id="2.8.1.8" evidence="9"/>
<comment type="catalytic activity">
    <reaction evidence="8 9">
        <text>[[Fe-S] cluster scaffold protein carrying a second [4Fe-4S](2+) cluster] + N(6)-octanoyl-L-lysyl-[protein] + 2 oxidized [2Fe-2S]-[ferredoxin] + 2 S-adenosyl-L-methionine + 4 H(+) = [[Fe-S] cluster scaffold protein] + N(6)-[(R)-dihydrolipoyl]-L-lysyl-[protein] + 4 Fe(3+) + 2 hydrogen sulfide + 2 5'-deoxyadenosine + 2 L-methionine + 2 reduced [2Fe-2S]-[ferredoxin]</text>
        <dbReference type="Rhea" id="RHEA:16585"/>
        <dbReference type="Rhea" id="RHEA-COMP:9928"/>
        <dbReference type="Rhea" id="RHEA-COMP:10000"/>
        <dbReference type="Rhea" id="RHEA-COMP:10001"/>
        <dbReference type="Rhea" id="RHEA-COMP:10475"/>
        <dbReference type="Rhea" id="RHEA-COMP:14568"/>
        <dbReference type="Rhea" id="RHEA-COMP:14569"/>
        <dbReference type="ChEBI" id="CHEBI:15378"/>
        <dbReference type="ChEBI" id="CHEBI:17319"/>
        <dbReference type="ChEBI" id="CHEBI:29034"/>
        <dbReference type="ChEBI" id="CHEBI:29919"/>
        <dbReference type="ChEBI" id="CHEBI:33722"/>
        <dbReference type="ChEBI" id="CHEBI:33737"/>
        <dbReference type="ChEBI" id="CHEBI:33738"/>
        <dbReference type="ChEBI" id="CHEBI:57844"/>
        <dbReference type="ChEBI" id="CHEBI:59789"/>
        <dbReference type="ChEBI" id="CHEBI:78809"/>
        <dbReference type="ChEBI" id="CHEBI:83100"/>
        <dbReference type="EC" id="2.8.1.8"/>
    </reaction>
</comment>
<evidence type="ECO:0000256" key="9">
    <source>
        <dbReference type="HAMAP-Rule" id="MF_00206"/>
    </source>
</evidence>
<name>A0A3B1E0I9_9GAMM</name>
<dbReference type="GO" id="GO:0016992">
    <property type="term" value="F:lipoate synthase activity"/>
    <property type="evidence" value="ECO:0007669"/>
    <property type="project" value="UniProtKB-UniRule"/>
</dbReference>
<evidence type="ECO:0000256" key="4">
    <source>
        <dbReference type="ARBA" id="ARBA00022691"/>
    </source>
</evidence>
<evidence type="ECO:0000259" key="10">
    <source>
        <dbReference type="PROSITE" id="PS51918"/>
    </source>
</evidence>
<comment type="cofactor">
    <cofactor evidence="9">
        <name>[4Fe-4S] cluster</name>
        <dbReference type="ChEBI" id="CHEBI:49883"/>
    </cofactor>
    <text evidence="9">Binds 2 [4Fe-4S] clusters per subunit. One cluster is coordinated with 3 cysteines and an exchangeable S-adenosyl-L-methionine.</text>
</comment>
<dbReference type="GO" id="GO:0046872">
    <property type="term" value="F:metal ion binding"/>
    <property type="evidence" value="ECO:0007669"/>
    <property type="project" value="UniProtKB-KW"/>
</dbReference>
<evidence type="ECO:0000313" key="12">
    <source>
        <dbReference type="Proteomes" id="UP000271849"/>
    </source>
</evidence>
<accession>A0A3B1E0I9</accession>
<dbReference type="SUPFAM" id="SSF102114">
    <property type="entry name" value="Radical SAM enzymes"/>
    <property type="match status" value="1"/>
</dbReference>
<evidence type="ECO:0000256" key="5">
    <source>
        <dbReference type="ARBA" id="ARBA00022723"/>
    </source>
</evidence>
<keyword evidence="7 9" id="KW-0411">Iron-sulfur</keyword>
<keyword evidence="4 9" id="KW-0949">S-adenosyl-L-methionine</keyword>
<evidence type="ECO:0000256" key="8">
    <source>
        <dbReference type="ARBA" id="ARBA00047326"/>
    </source>
</evidence>
<dbReference type="GO" id="GO:0051539">
    <property type="term" value="F:4 iron, 4 sulfur cluster binding"/>
    <property type="evidence" value="ECO:0007669"/>
    <property type="project" value="UniProtKB-UniRule"/>
</dbReference>
<keyword evidence="2 9" id="KW-0963">Cytoplasm</keyword>
<dbReference type="Gene3D" id="3.20.20.70">
    <property type="entry name" value="Aldolase class I"/>
    <property type="match status" value="1"/>
</dbReference>
<keyword evidence="6 9" id="KW-0408">Iron</keyword>
<dbReference type="AlphaFoldDB" id="A0A3B1E0I9"/>
<dbReference type="EMBL" id="LR025085">
    <property type="protein sequence ID" value="VAX76505.1"/>
    <property type="molecule type" value="Genomic_DNA"/>
</dbReference>
<proteinExistence type="inferred from homology"/>
<dbReference type="PROSITE" id="PS51918">
    <property type="entry name" value="RADICAL_SAM"/>
    <property type="match status" value="1"/>
</dbReference>
<comment type="pathway">
    <text evidence="9">Protein modification; protein lipoylation via endogenous pathway; protein N(6)-(lipoyl)lysine from octanoyl-[acyl-carrier-protein]: step 2/2.</text>
</comment>
<feature type="domain" description="Radical SAM core" evidence="10">
    <location>
        <begin position="79"/>
        <end position="295"/>
    </location>
</feature>
<feature type="binding site" evidence="9">
    <location>
        <position position="100"/>
    </location>
    <ligand>
        <name>[4Fe-4S] cluster</name>
        <dbReference type="ChEBI" id="CHEBI:49883"/>
        <label>2</label>
        <note>4Fe-4S-S-AdoMet</note>
    </ligand>
</feature>
<dbReference type="PANTHER" id="PTHR10949:SF0">
    <property type="entry name" value="LIPOYL SYNTHASE, MITOCHONDRIAL"/>
    <property type="match status" value="1"/>
</dbReference>
<feature type="binding site" evidence="9">
    <location>
        <position position="93"/>
    </location>
    <ligand>
        <name>[4Fe-4S] cluster</name>
        <dbReference type="ChEBI" id="CHEBI:49883"/>
        <label>2</label>
        <note>4Fe-4S-S-AdoMet</note>
    </ligand>
</feature>
<comment type="similarity">
    <text evidence="9">Belongs to the radical SAM superfamily. Lipoyl synthase family.</text>
</comment>
<evidence type="ECO:0000256" key="7">
    <source>
        <dbReference type="ARBA" id="ARBA00023014"/>
    </source>
</evidence>
<feature type="binding site" evidence="9">
    <location>
        <position position="97"/>
    </location>
    <ligand>
        <name>[4Fe-4S] cluster</name>
        <dbReference type="ChEBI" id="CHEBI:49883"/>
        <label>2</label>
        <note>4Fe-4S-S-AdoMet</note>
    </ligand>
</feature>
<feature type="binding site" evidence="9">
    <location>
        <position position="72"/>
    </location>
    <ligand>
        <name>[4Fe-4S] cluster</name>
        <dbReference type="ChEBI" id="CHEBI:49883"/>
        <label>1</label>
    </ligand>
</feature>
<feature type="binding site" evidence="9">
    <location>
        <position position="67"/>
    </location>
    <ligand>
        <name>[4Fe-4S] cluster</name>
        <dbReference type="ChEBI" id="CHEBI:49883"/>
        <label>1</label>
    </ligand>
</feature>
<dbReference type="SMART" id="SM00729">
    <property type="entry name" value="Elp3"/>
    <property type="match status" value="1"/>
</dbReference>
<feature type="binding site" evidence="9">
    <location>
        <position position="78"/>
    </location>
    <ligand>
        <name>[4Fe-4S] cluster</name>
        <dbReference type="ChEBI" id="CHEBI:49883"/>
        <label>1</label>
    </ligand>
</feature>
<evidence type="ECO:0000256" key="3">
    <source>
        <dbReference type="ARBA" id="ARBA00022679"/>
    </source>
</evidence>
<dbReference type="GO" id="GO:0005737">
    <property type="term" value="C:cytoplasm"/>
    <property type="evidence" value="ECO:0007669"/>
    <property type="project" value="UniProtKB-SubCell"/>
</dbReference>
<dbReference type="PANTHER" id="PTHR10949">
    <property type="entry name" value="LIPOYL SYNTHASE"/>
    <property type="match status" value="1"/>
</dbReference>
<dbReference type="SFLD" id="SFLDG01058">
    <property type="entry name" value="lipoyl_synthase_like"/>
    <property type="match status" value="1"/>
</dbReference>
<dbReference type="InterPro" id="IPR006638">
    <property type="entry name" value="Elp3/MiaA/NifB-like_rSAM"/>
</dbReference>
<keyword evidence="1 9" id="KW-0004">4Fe-4S</keyword>
<dbReference type="SFLD" id="SFLDF00271">
    <property type="entry name" value="lipoyl_synthase"/>
    <property type="match status" value="1"/>
</dbReference>
<dbReference type="PIRSF" id="PIRSF005963">
    <property type="entry name" value="Lipoyl_synth"/>
    <property type="match status" value="1"/>
</dbReference>
<dbReference type="InterPro" id="IPR013785">
    <property type="entry name" value="Aldolase_TIM"/>
</dbReference>
<evidence type="ECO:0000313" key="11">
    <source>
        <dbReference type="EMBL" id="VAX76505.1"/>
    </source>
</evidence>
<dbReference type="OrthoDB" id="9787898at2"/>
<dbReference type="Proteomes" id="UP000271849">
    <property type="component" value="Chromosome"/>
</dbReference>
<dbReference type="InterPro" id="IPR003698">
    <property type="entry name" value="Lipoyl_synth"/>
</dbReference>
<dbReference type="Pfam" id="PF16881">
    <property type="entry name" value="LIAS_N"/>
    <property type="match status" value="1"/>
</dbReference>
<dbReference type="RefSeq" id="WP_158349058.1">
    <property type="nucleotide sequence ID" value="NZ_LR025085.1"/>
</dbReference>